<organism evidence="8 9">
    <name type="scientific">Aspergillus granulosus</name>
    <dbReference type="NCBI Taxonomy" id="176169"/>
    <lineage>
        <taxon>Eukaryota</taxon>
        <taxon>Fungi</taxon>
        <taxon>Dikarya</taxon>
        <taxon>Ascomycota</taxon>
        <taxon>Pezizomycotina</taxon>
        <taxon>Eurotiomycetes</taxon>
        <taxon>Eurotiomycetidae</taxon>
        <taxon>Eurotiales</taxon>
        <taxon>Aspergillaceae</taxon>
        <taxon>Aspergillus</taxon>
        <taxon>Aspergillus subgen. Nidulantes</taxon>
    </lineage>
</organism>
<comment type="subcellular location">
    <subcellularLocation>
        <location evidence="1">Nucleus</location>
    </subcellularLocation>
</comment>
<sequence>MFSTIRPNQFVRLRLPSETTKVVQIVPNTVINCGKFGSFPANQIIGRPFYHTFEILETLGDSPSTHLRIVPATELHAESLITEGEGDDDVEVNEEGLPLRTNREIVDDTSTQKLTLEEIEALKRNSTGAGKEIIAKILESHSAIDQKTAFSLAKYTLRKQKKYMKRFTVFPMDVSSLINYMLENRDSANKSMELRDELMGLIGSWGNVHHGGDASLQQTFSKPNGRYLVVDETGGLVLAAMAERMGILHPDEGSDDEEEHGALDQQAAAQEGSAGEESTKPARRTQRPAQVSATGNTLTLIHANKQSNMSLLKYFGYDQNNPDESHPLFTHLKTISWLQLLDPEADPIYAEEPAIIPEAELAALKTNKRSAYHRKRNRWSRVQSVVNEVRAGGYDGLIVATLMDPESVLQHTVSLLAGSAPVVIYSPTPEPLTEITDLYSTARKTAYINRKRELEEQKQLGEADGRTGEYPQLAAEFSLNPTLLLAPTLETVRVRPWQVLPGRTHPMMSGRGGAEGYVFHAIRVLPTSGFIQAAGNPSRKRRKVAAAQSTATPTSTTSVDVEMKL</sequence>
<feature type="compositionally biased region" description="Polar residues" evidence="7">
    <location>
        <begin position="287"/>
        <end position="296"/>
    </location>
</feature>
<dbReference type="InterPro" id="IPR017423">
    <property type="entry name" value="TRM6"/>
</dbReference>
<accession>A0ABR4H3U5</accession>
<dbReference type="EMBL" id="JBFXLT010000076">
    <property type="protein sequence ID" value="KAL2810127.1"/>
    <property type="molecule type" value="Genomic_DNA"/>
</dbReference>
<dbReference type="Pfam" id="PF04189">
    <property type="entry name" value="Gcd10p"/>
    <property type="match status" value="1"/>
</dbReference>
<gene>
    <name evidence="8" type="ORF">BJX63DRAFT_423293</name>
</gene>
<evidence type="ECO:0000256" key="4">
    <source>
        <dbReference type="ARBA" id="ARBA00022694"/>
    </source>
</evidence>
<protein>
    <recommendedName>
        <fullName evidence="3">tRNA (adenine(58)-N(1))-methyltransferase non-catalytic subunit TRM6</fullName>
    </recommendedName>
    <alternativeName>
        <fullName evidence="6">tRNA(m1A58)-methyltransferase subunit TRM6</fullName>
    </alternativeName>
</protein>
<comment type="similarity">
    <text evidence="2">Belongs to the TRM6/GCD10 family.</text>
</comment>
<keyword evidence="9" id="KW-1185">Reference proteome</keyword>
<evidence type="ECO:0000256" key="7">
    <source>
        <dbReference type="SAM" id="MobiDB-lite"/>
    </source>
</evidence>
<evidence type="ECO:0000313" key="9">
    <source>
        <dbReference type="Proteomes" id="UP001610334"/>
    </source>
</evidence>
<keyword evidence="4" id="KW-0819">tRNA processing</keyword>
<keyword evidence="5" id="KW-0539">Nucleus</keyword>
<evidence type="ECO:0000256" key="1">
    <source>
        <dbReference type="ARBA" id="ARBA00004123"/>
    </source>
</evidence>
<dbReference type="PANTHER" id="PTHR12945:SF0">
    <property type="entry name" value="TRNA (ADENINE(58)-N(1))-METHYLTRANSFERASE NON-CATALYTIC SUBUNIT TRM6"/>
    <property type="match status" value="1"/>
</dbReference>
<feature type="region of interest" description="Disordered" evidence="7">
    <location>
        <begin position="249"/>
        <end position="296"/>
    </location>
</feature>
<evidence type="ECO:0000256" key="5">
    <source>
        <dbReference type="ARBA" id="ARBA00023242"/>
    </source>
</evidence>
<evidence type="ECO:0000256" key="6">
    <source>
        <dbReference type="ARBA" id="ARBA00032319"/>
    </source>
</evidence>
<reference evidence="8 9" key="1">
    <citation type="submission" date="2024-07" db="EMBL/GenBank/DDBJ databases">
        <title>Section-level genome sequencing and comparative genomics of Aspergillus sections Usti and Cavernicolus.</title>
        <authorList>
            <consortium name="Lawrence Berkeley National Laboratory"/>
            <person name="Nybo J.L."/>
            <person name="Vesth T.C."/>
            <person name="Theobald S."/>
            <person name="Frisvad J.C."/>
            <person name="Larsen T.O."/>
            <person name="Kjaerboelling I."/>
            <person name="Rothschild-Mancinelli K."/>
            <person name="Lyhne E.K."/>
            <person name="Kogle M.E."/>
            <person name="Barry K."/>
            <person name="Clum A."/>
            <person name="Na H."/>
            <person name="Ledsgaard L."/>
            <person name="Lin J."/>
            <person name="Lipzen A."/>
            <person name="Kuo A."/>
            <person name="Riley R."/>
            <person name="Mondo S."/>
            <person name="Labutti K."/>
            <person name="Haridas S."/>
            <person name="Pangalinan J."/>
            <person name="Salamov A.A."/>
            <person name="Simmons B.A."/>
            <person name="Magnuson J.K."/>
            <person name="Chen J."/>
            <person name="Drula E."/>
            <person name="Henrissat B."/>
            <person name="Wiebenga A."/>
            <person name="Lubbers R.J."/>
            <person name="Gomes A.C."/>
            <person name="Makela M.R."/>
            <person name="Stajich J."/>
            <person name="Grigoriev I.V."/>
            <person name="Mortensen U.H."/>
            <person name="De Vries R.P."/>
            <person name="Baker S.E."/>
            <person name="Andersen M.R."/>
        </authorList>
    </citation>
    <scope>NUCLEOTIDE SEQUENCE [LARGE SCALE GENOMIC DNA]</scope>
    <source>
        <strain evidence="8 9">CBS 588.65</strain>
    </source>
</reference>
<feature type="region of interest" description="Disordered" evidence="7">
    <location>
        <begin position="543"/>
        <end position="565"/>
    </location>
</feature>
<evidence type="ECO:0000313" key="8">
    <source>
        <dbReference type="EMBL" id="KAL2810127.1"/>
    </source>
</evidence>
<name>A0ABR4H3U5_9EURO</name>
<dbReference type="PANTHER" id="PTHR12945">
    <property type="entry name" value="TRANSLATION INITIATION FACTOR EIF3-RELATED"/>
    <property type="match status" value="1"/>
</dbReference>
<feature type="compositionally biased region" description="Low complexity" evidence="7">
    <location>
        <begin position="265"/>
        <end position="276"/>
    </location>
</feature>
<comment type="caution">
    <text evidence="8">The sequence shown here is derived from an EMBL/GenBank/DDBJ whole genome shotgun (WGS) entry which is preliminary data.</text>
</comment>
<evidence type="ECO:0000256" key="3">
    <source>
        <dbReference type="ARBA" id="ARBA00021704"/>
    </source>
</evidence>
<feature type="compositionally biased region" description="Low complexity" evidence="7">
    <location>
        <begin position="545"/>
        <end position="558"/>
    </location>
</feature>
<proteinExistence type="inferred from homology"/>
<evidence type="ECO:0000256" key="2">
    <source>
        <dbReference type="ARBA" id="ARBA00008320"/>
    </source>
</evidence>
<dbReference type="Proteomes" id="UP001610334">
    <property type="component" value="Unassembled WGS sequence"/>
</dbReference>